<dbReference type="Pfam" id="PF05170">
    <property type="entry name" value="AsmA"/>
    <property type="match status" value="2"/>
</dbReference>
<evidence type="ECO:0000256" key="1">
    <source>
        <dbReference type="SAM" id="Coils"/>
    </source>
</evidence>
<gene>
    <name evidence="5" type="ORF">QO231_14470</name>
</gene>
<dbReference type="InterPro" id="IPR052894">
    <property type="entry name" value="AsmA-related"/>
</dbReference>
<keyword evidence="3" id="KW-1133">Transmembrane helix</keyword>
<dbReference type="InterPro" id="IPR007844">
    <property type="entry name" value="AsmA"/>
</dbReference>
<dbReference type="Proteomes" id="UP001255416">
    <property type="component" value="Unassembled WGS sequence"/>
</dbReference>
<keyword evidence="3" id="KW-0472">Membrane</keyword>
<accession>A0ABU3VH91</accession>
<keyword evidence="6" id="KW-1185">Reference proteome</keyword>
<keyword evidence="1" id="KW-0175">Coiled coil</keyword>
<keyword evidence="3" id="KW-0812">Transmembrane</keyword>
<feature type="compositionally biased region" description="Low complexity" evidence="2">
    <location>
        <begin position="337"/>
        <end position="351"/>
    </location>
</feature>
<dbReference type="PANTHER" id="PTHR30441:SF4">
    <property type="entry name" value="PROTEIN ASMA"/>
    <property type="match status" value="1"/>
</dbReference>
<dbReference type="PANTHER" id="PTHR30441">
    <property type="entry name" value="DUF748 DOMAIN-CONTAINING PROTEIN"/>
    <property type="match status" value="1"/>
</dbReference>
<feature type="coiled-coil region" evidence="1">
    <location>
        <begin position="596"/>
        <end position="623"/>
    </location>
</feature>
<comment type="caution">
    <text evidence="5">The sequence shown here is derived from an EMBL/GenBank/DDBJ whole genome shotgun (WGS) entry which is preliminary data.</text>
</comment>
<evidence type="ECO:0000259" key="4">
    <source>
        <dbReference type="Pfam" id="PF05170"/>
    </source>
</evidence>
<protein>
    <submittedName>
        <fullName evidence="5">AsmA family protein</fullName>
    </submittedName>
</protein>
<feature type="domain" description="AsmA" evidence="4">
    <location>
        <begin position="356"/>
        <end position="527"/>
    </location>
</feature>
<proteinExistence type="predicted"/>
<evidence type="ECO:0000313" key="5">
    <source>
        <dbReference type="EMBL" id="MDU9005054.1"/>
    </source>
</evidence>
<reference evidence="6" key="1">
    <citation type="submission" date="2023-05" db="EMBL/GenBank/DDBJ databases">
        <title>Sedimentitalea sp. nov. JM2-8.</title>
        <authorList>
            <person name="Huang J."/>
        </authorList>
    </citation>
    <scope>NUCLEOTIDE SEQUENCE [LARGE SCALE GENOMIC DNA]</scope>
    <source>
        <strain evidence="6">KHS03</strain>
    </source>
</reference>
<dbReference type="EMBL" id="JASMWN010000011">
    <property type="protein sequence ID" value="MDU9005054.1"/>
    <property type="molecule type" value="Genomic_DNA"/>
</dbReference>
<evidence type="ECO:0000313" key="6">
    <source>
        <dbReference type="Proteomes" id="UP001255416"/>
    </source>
</evidence>
<organism evidence="5 6">
    <name type="scientific">Sedimentitalea todarodis</name>
    <dbReference type="NCBI Taxonomy" id="1631240"/>
    <lineage>
        <taxon>Bacteria</taxon>
        <taxon>Pseudomonadati</taxon>
        <taxon>Pseudomonadota</taxon>
        <taxon>Alphaproteobacteria</taxon>
        <taxon>Rhodobacterales</taxon>
        <taxon>Paracoccaceae</taxon>
        <taxon>Sedimentitalea</taxon>
    </lineage>
</organism>
<feature type="region of interest" description="Disordered" evidence="2">
    <location>
        <begin position="337"/>
        <end position="356"/>
    </location>
</feature>
<feature type="transmembrane region" description="Helical" evidence="3">
    <location>
        <begin position="7"/>
        <end position="25"/>
    </location>
</feature>
<evidence type="ECO:0000256" key="2">
    <source>
        <dbReference type="SAM" id="MobiDB-lite"/>
    </source>
</evidence>
<sequence>MRWMFRIAGALVVAVVVVVIGLLLLPHDRIVRIATEQVEARTGRDMTVSGDVSLSFWPVLGVNTGPVTLGNADWAGAEPMLSASGLSIGVSAVELLIGSIRVTGIVAEDPVLRLQTGAGGRANWVFEEAPTETSVAATDGAAPETSQDRAIALDLLEVRNGTLIYREADAAPITFSGVDLELKWPDPSGPAKLAATVRPASVPIDIKAEFASPGTLIGGAVSPVALQVELPSGTLDFDGRANLSGELAGRLDMTSKDIGKSTSALGLSAIVLPAGWGPAVRLLADMTYTADGRLSMREMRSELGENRLNGVVDVMLADVPQITAKLSAGVLTFPASAGAGTTRGTGETAAAPGVADDGWSRKPIDASALGFVNGSVRVAAEGIKTPDLTVGPVQLRVEVDRSRAVLHLEDVSVFDGRVTGRLVANNRNGLSVGGALSAADIDLQQVQRDLLGMERVQGKAAGELEFLGVGNSVDAIMRSLAGKGGLSMGRGVILGLDLDRLMRGDAANGGTTVFDSLAASFVMREGSAFNDNLLLQLSNYRADGEGRIGLGARDIDYTFTPVALRARSGQGISLPIRIKGPWGAPRIWPDLEAAAKANADAKLEEIENEAKTKLQQKLAEELDVQIEQGQDAEEVLKDKLEDEVKDQLFKLLGRN</sequence>
<feature type="domain" description="AsmA" evidence="4">
    <location>
        <begin position="7"/>
        <end position="199"/>
    </location>
</feature>
<name>A0ABU3VH91_9RHOB</name>
<dbReference type="RefSeq" id="WP_316777697.1">
    <property type="nucleotide sequence ID" value="NZ_JASMWN010000011.1"/>
</dbReference>
<evidence type="ECO:0000256" key="3">
    <source>
        <dbReference type="SAM" id="Phobius"/>
    </source>
</evidence>